<proteinExistence type="predicted"/>
<sequence>YHIARTAKVPIVMSYLDYTDGRGGFGPAFYPSGDVRNDMDTVRAFYEGKQGKFPELFGRIRLLEEDDAEGAAS</sequence>
<dbReference type="AlphaFoldDB" id="X0XP22"/>
<feature type="non-terminal residue" evidence="1">
    <location>
        <position position="1"/>
    </location>
</feature>
<gene>
    <name evidence="1" type="ORF">S01H1_74813</name>
</gene>
<evidence type="ECO:0000313" key="1">
    <source>
        <dbReference type="EMBL" id="GAG44940.1"/>
    </source>
</evidence>
<protein>
    <submittedName>
        <fullName evidence="1">Uncharacterized protein</fullName>
    </submittedName>
</protein>
<name>X0XP22_9ZZZZ</name>
<comment type="caution">
    <text evidence="1">The sequence shown here is derived from an EMBL/GenBank/DDBJ whole genome shotgun (WGS) entry which is preliminary data.</text>
</comment>
<accession>X0XP22</accession>
<dbReference type="EMBL" id="BARS01050072">
    <property type="protein sequence ID" value="GAG44940.1"/>
    <property type="molecule type" value="Genomic_DNA"/>
</dbReference>
<organism evidence="1">
    <name type="scientific">marine sediment metagenome</name>
    <dbReference type="NCBI Taxonomy" id="412755"/>
    <lineage>
        <taxon>unclassified sequences</taxon>
        <taxon>metagenomes</taxon>
        <taxon>ecological metagenomes</taxon>
    </lineage>
</organism>
<reference evidence="1" key="1">
    <citation type="journal article" date="2014" name="Front. Microbiol.">
        <title>High frequency of phylogenetically diverse reductive dehalogenase-homologous genes in deep subseafloor sedimentary metagenomes.</title>
        <authorList>
            <person name="Kawai M."/>
            <person name="Futagami T."/>
            <person name="Toyoda A."/>
            <person name="Takaki Y."/>
            <person name="Nishi S."/>
            <person name="Hori S."/>
            <person name="Arai W."/>
            <person name="Tsubouchi T."/>
            <person name="Morono Y."/>
            <person name="Uchiyama I."/>
            <person name="Ito T."/>
            <person name="Fujiyama A."/>
            <person name="Inagaki F."/>
            <person name="Takami H."/>
        </authorList>
    </citation>
    <scope>NUCLEOTIDE SEQUENCE</scope>
    <source>
        <strain evidence="1">Expedition CK06-06</strain>
    </source>
</reference>